<dbReference type="Pfam" id="PF11001">
    <property type="entry name" value="AFUB_07903_YDR124W_hel"/>
    <property type="match status" value="1"/>
</dbReference>
<evidence type="ECO:0000256" key="1">
    <source>
        <dbReference type="SAM" id="MobiDB-lite"/>
    </source>
</evidence>
<sequence>METLLRAIESLEKDGYEIAALVQVPGDNNPPRIVCSRSLDAHLQTTLWDICEAHHQQKAQNRQGSQVKPDLALDNNVELLDLDLRNPYEVEKYLKSVFSMLRQLQCKAIAKAWIKVVEPRKKSRYPYIKGELFKPYWWPSNVEHREPDHLRKPQRIMLMIAILTRLVPHCNDPNLLRKLKKSTMSIHFPKNTSQHQIALEYVYNICGALCLGLATVAAVDCDLLQMGSASSKKAKTIKMDPDLERLTLLGTMSPDSLDGAESRPGSGPLHSLLQSFNGDHPSAERADALCVNSQPGSSNAHFNNSSDTHSQSCTSSASNECLSTDHFNDLGNDFEGFCDSETGFEY</sequence>
<evidence type="ECO:0000313" key="3">
    <source>
        <dbReference type="EMBL" id="CEP63247.1"/>
    </source>
</evidence>
<reference evidence="3 4" key="1">
    <citation type="submission" date="2014-12" db="EMBL/GenBank/DDBJ databases">
        <authorList>
            <person name="Neuveglise Cecile"/>
        </authorList>
    </citation>
    <scope>NUCLEOTIDE SEQUENCE [LARGE SCALE GENOMIC DNA]</scope>
    <source>
        <strain evidence="3 4">CBS 12615</strain>
    </source>
</reference>
<protein>
    <submittedName>
        <fullName evidence="3">LALA0S07e05798g1_1</fullName>
    </submittedName>
</protein>
<dbReference type="InterPro" id="IPR047092">
    <property type="entry name" value="AFUB_07903/YDR124W-like_hel"/>
</dbReference>
<evidence type="ECO:0000259" key="2">
    <source>
        <dbReference type="Pfam" id="PF11001"/>
    </source>
</evidence>
<organism evidence="3 4">
    <name type="scientific">Lachancea lanzarotensis</name>
    <dbReference type="NCBI Taxonomy" id="1245769"/>
    <lineage>
        <taxon>Eukaryota</taxon>
        <taxon>Fungi</taxon>
        <taxon>Dikarya</taxon>
        <taxon>Ascomycota</taxon>
        <taxon>Saccharomycotina</taxon>
        <taxon>Saccharomycetes</taxon>
        <taxon>Saccharomycetales</taxon>
        <taxon>Saccharomycetaceae</taxon>
        <taxon>Lachancea</taxon>
    </lineage>
</organism>
<dbReference type="EMBL" id="LN736366">
    <property type="protein sequence ID" value="CEP63247.1"/>
    <property type="molecule type" value="Genomic_DNA"/>
</dbReference>
<dbReference type="GeneID" id="34686745"/>
<dbReference type="Proteomes" id="UP000054304">
    <property type="component" value="Unassembled WGS sequence"/>
</dbReference>
<keyword evidence="4" id="KW-1185">Reference proteome</keyword>
<dbReference type="PANTHER" id="PTHR36102:SF1">
    <property type="entry name" value="YDR124W-LIKE HELICAL BUNDLE DOMAIN-CONTAINING PROTEIN"/>
    <property type="match status" value="1"/>
</dbReference>
<feature type="region of interest" description="Disordered" evidence="1">
    <location>
        <begin position="251"/>
        <end position="277"/>
    </location>
</feature>
<proteinExistence type="predicted"/>
<dbReference type="HOGENOM" id="CLU_801852_0_0_1"/>
<feature type="domain" description="Subtelomeric hrmA-associated cluster protein AFUB-079030/YDR124W-like helical bundle" evidence="2">
    <location>
        <begin position="85"/>
        <end position="205"/>
    </location>
</feature>
<dbReference type="InterPro" id="IPR021264">
    <property type="entry name" value="AFUB_079030/YDR124W-like"/>
</dbReference>
<name>A0A0C7MZL0_9SACH</name>
<dbReference type="PANTHER" id="PTHR36102">
    <property type="entry name" value="CHROMOSOME 10, WHOLE GENOME SHOTGUN SEQUENCE"/>
    <property type="match status" value="1"/>
</dbReference>
<accession>A0A0C7MZL0</accession>
<dbReference type="AlphaFoldDB" id="A0A0C7MZL0"/>
<evidence type="ECO:0000313" key="4">
    <source>
        <dbReference type="Proteomes" id="UP000054304"/>
    </source>
</evidence>
<dbReference type="OrthoDB" id="5338458at2759"/>
<dbReference type="RefSeq" id="XP_022629468.1">
    <property type="nucleotide sequence ID" value="XM_022771574.1"/>
</dbReference>
<gene>
    <name evidence="3" type="ORF">LALA0_S07e05798g</name>
</gene>